<evidence type="ECO:0000313" key="1">
    <source>
        <dbReference type="EMBL" id="CAF90251.1"/>
    </source>
</evidence>
<comment type="caution">
    <text evidence="1">The sequence shown here is derived from an EMBL/GenBank/DDBJ whole genome shotgun (WGS) entry which is preliminary data.</text>
</comment>
<accession>Q4TA31</accession>
<protein>
    <submittedName>
        <fullName evidence="1">(spotted green pufferfish) hypothetical protein</fullName>
    </submittedName>
</protein>
<proteinExistence type="predicted"/>
<reference evidence="1" key="1">
    <citation type="journal article" date="2004" name="Nature">
        <title>Genome duplication in the teleost fish Tetraodon nigroviridis reveals the early vertebrate proto-karyotype.</title>
        <authorList>
            <person name="Jaillon O."/>
            <person name="Aury J.-M."/>
            <person name="Brunet F."/>
            <person name="Petit J.-L."/>
            <person name="Stange-Thomann N."/>
            <person name="Mauceli E."/>
            <person name="Bouneau L."/>
            <person name="Fischer C."/>
            <person name="Ozouf-Costaz C."/>
            <person name="Bernot A."/>
            <person name="Nicaud S."/>
            <person name="Jaffe D."/>
            <person name="Fisher S."/>
            <person name="Lutfalla G."/>
            <person name="Dossat C."/>
            <person name="Segurens B."/>
            <person name="Dasilva C."/>
            <person name="Salanoubat M."/>
            <person name="Levy M."/>
            <person name="Boudet N."/>
            <person name="Castellano S."/>
            <person name="Anthouard V."/>
            <person name="Jubin C."/>
            <person name="Castelli V."/>
            <person name="Katinka M."/>
            <person name="Vacherie B."/>
            <person name="Biemont C."/>
            <person name="Skalli Z."/>
            <person name="Cattolico L."/>
            <person name="Poulain J."/>
            <person name="De Berardinis V."/>
            <person name="Cruaud C."/>
            <person name="Duprat S."/>
            <person name="Brottier P."/>
            <person name="Coutanceau J.-P."/>
            <person name="Gouzy J."/>
            <person name="Parra G."/>
            <person name="Lardier G."/>
            <person name="Chapple C."/>
            <person name="McKernan K.J."/>
            <person name="McEwan P."/>
            <person name="Bosak S."/>
            <person name="Kellis M."/>
            <person name="Volff J.-N."/>
            <person name="Guigo R."/>
            <person name="Zody M.C."/>
            <person name="Mesirov J."/>
            <person name="Lindblad-Toh K."/>
            <person name="Birren B."/>
            <person name="Nusbaum C."/>
            <person name="Kahn D."/>
            <person name="Robinson-Rechavi M."/>
            <person name="Laudet V."/>
            <person name="Schachter V."/>
            <person name="Quetier F."/>
            <person name="Saurin W."/>
            <person name="Scarpelli C."/>
            <person name="Wincker P."/>
            <person name="Lander E.S."/>
            <person name="Weissenbach J."/>
            <person name="Roest Crollius H."/>
        </authorList>
    </citation>
    <scope>NUCLEOTIDE SEQUENCE [LARGE SCALE GENOMIC DNA]</scope>
</reference>
<organism evidence="1">
    <name type="scientific">Tetraodon nigroviridis</name>
    <name type="common">Spotted green pufferfish</name>
    <name type="synonym">Chelonodon nigroviridis</name>
    <dbReference type="NCBI Taxonomy" id="99883"/>
    <lineage>
        <taxon>Eukaryota</taxon>
        <taxon>Metazoa</taxon>
        <taxon>Chordata</taxon>
        <taxon>Craniata</taxon>
        <taxon>Vertebrata</taxon>
        <taxon>Euteleostomi</taxon>
        <taxon>Actinopterygii</taxon>
        <taxon>Neopterygii</taxon>
        <taxon>Teleostei</taxon>
        <taxon>Neoteleostei</taxon>
        <taxon>Acanthomorphata</taxon>
        <taxon>Eupercaria</taxon>
        <taxon>Tetraodontiformes</taxon>
        <taxon>Tetradontoidea</taxon>
        <taxon>Tetraodontidae</taxon>
        <taxon>Tetraodon</taxon>
    </lineage>
</organism>
<dbReference type="AlphaFoldDB" id="Q4TA31"/>
<gene>
    <name evidence="1" type="ORF">GSTENG00004461001</name>
</gene>
<dbReference type="EMBL" id="CAAE01007459">
    <property type="protein sequence ID" value="CAF90251.1"/>
    <property type="molecule type" value="Genomic_DNA"/>
</dbReference>
<dbReference type="KEGG" id="tng:GSTEN00004461G001"/>
<name>Q4TA31_TETNG</name>
<sequence length="165" mass="18268">MTLSCILRRSTNLIMESTFAWQRIALETARRSTSSGCKIPWSQWSQWMPPAPLLTISPIQLSFHLPSLPPLLLPLIPLSLLPALIPPPSLHLALIPHPSLLPALILPLFPALILHLPPHSLNFPPPLLLPLPLPTLCLTWTQPSLNSPQPPFQMSSFLAFPSFLT</sequence>
<reference evidence="1" key="2">
    <citation type="submission" date="2004-02" db="EMBL/GenBank/DDBJ databases">
        <authorList>
            <consortium name="Genoscope"/>
            <consortium name="Whitehead Institute Centre for Genome Research"/>
        </authorList>
    </citation>
    <scope>NUCLEOTIDE SEQUENCE</scope>
</reference>